<evidence type="ECO:0000313" key="1">
    <source>
        <dbReference type="EMBL" id="KAK9019127.1"/>
    </source>
</evidence>
<accession>A0ABR2S1V3</accession>
<dbReference type="Proteomes" id="UP001396334">
    <property type="component" value="Unassembled WGS sequence"/>
</dbReference>
<name>A0ABR2S1V3_9ROSI</name>
<dbReference type="EMBL" id="JBBPBN010000018">
    <property type="protein sequence ID" value="KAK9019127.1"/>
    <property type="molecule type" value="Genomic_DNA"/>
</dbReference>
<reference evidence="1 2" key="1">
    <citation type="journal article" date="2024" name="G3 (Bethesda)">
        <title>Genome assembly of Hibiscus sabdariffa L. provides insights into metabolisms of medicinal natural products.</title>
        <authorList>
            <person name="Kim T."/>
        </authorList>
    </citation>
    <scope>NUCLEOTIDE SEQUENCE [LARGE SCALE GENOMIC DNA]</scope>
    <source>
        <strain evidence="1">TK-2024</strain>
        <tissue evidence="1">Old leaves</tissue>
    </source>
</reference>
<dbReference type="PANTHER" id="PTHR31286:SF180">
    <property type="entry name" value="OS10G0362600 PROTEIN"/>
    <property type="match status" value="1"/>
</dbReference>
<dbReference type="PANTHER" id="PTHR31286">
    <property type="entry name" value="GLYCINE-RICH CELL WALL STRUCTURAL PROTEIN 1.8-LIKE"/>
    <property type="match status" value="1"/>
</dbReference>
<sequence length="324" mass="34556">MWIWVRTFRITVALLSDDNRADEIGRALGSCIGTVVGTDTRPNEGNIVNFLRVWVVLDHAKPLHRRVFLGSPGSDSKLCHIQYECLPLFCHQCGIIGHSTSTCTLVQGDVTKYHSAVPVDAVAPIELESTAPDSAASGSTLHEMSITVCHALDRVATVQAPLVAATTDQEPLVAAAADLAEPVVVAVESSVPFDMAGSSVAAVALLFDSNDGVVSNVDPILPVLSNDVVLVAELADDQGKVASFGIPLTDNHVDPLLDFEAWLNQPPQVSDFDVDGNDGNVLAFHANEVCVRKRSLVSSSPVHILRDIVRRLPVLRVVGNPELG</sequence>
<organism evidence="1 2">
    <name type="scientific">Hibiscus sabdariffa</name>
    <name type="common">roselle</name>
    <dbReference type="NCBI Taxonomy" id="183260"/>
    <lineage>
        <taxon>Eukaryota</taxon>
        <taxon>Viridiplantae</taxon>
        <taxon>Streptophyta</taxon>
        <taxon>Embryophyta</taxon>
        <taxon>Tracheophyta</taxon>
        <taxon>Spermatophyta</taxon>
        <taxon>Magnoliopsida</taxon>
        <taxon>eudicotyledons</taxon>
        <taxon>Gunneridae</taxon>
        <taxon>Pentapetalae</taxon>
        <taxon>rosids</taxon>
        <taxon>malvids</taxon>
        <taxon>Malvales</taxon>
        <taxon>Malvaceae</taxon>
        <taxon>Malvoideae</taxon>
        <taxon>Hibiscus</taxon>
    </lineage>
</organism>
<dbReference type="InterPro" id="IPR040256">
    <property type="entry name" value="At4g02000-like"/>
</dbReference>
<proteinExistence type="predicted"/>
<keyword evidence="2" id="KW-1185">Reference proteome</keyword>
<protein>
    <submittedName>
        <fullName evidence="1">Uncharacterized protein</fullName>
    </submittedName>
</protein>
<gene>
    <name evidence="1" type="ORF">V6N11_034166</name>
</gene>
<comment type="caution">
    <text evidence="1">The sequence shown here is derived from an EMBL/GenBank/DDBJ whole genome shotgun (WGS) entry which is preliminary data.</text>
</comment>
<evidence type="ECO:0000313" key="2">
    <source>
        <dbReference type="Proteomes" id="UP001396334"/>
    </source>
</evidence>